<feature type="compositionally biased region" description="Basic and acidic residues" evidence="5">
    <location>
        <begin position="210"/>
        <end position="220"/>
    </location>
</feature>
<dbReference type="Gene3D" id="3.30.70.1560">
    <property type="entry name" value="Alpha-L RNA-binding motif"/>
    <property type="match status" value="1"/>
</dbReference>
<dbReference type="SUPFAM" id="SSF55120">
    <property type="entry name" value="Pseudouridine synthase"/>
    <property type="match status" value="1"/>
</dbReference>
<dbReference type="AlphaFoldDB" id="A0A7X0H6F1"/>
<dbReference type="Proteomes" id="UP000541810">
    <property type="component" value="Unassembled WGS sequence"/>
</dbReference>
<dbReference type="InterPro" id="IPR050343">
    <property type="entry name" value="RsuA_PseudoU_synthase"/>
</dbReference>
<dbReference type="GO" id="GO:0120159">
    <property type="term" value="F:rRNA pseudouridine synthase activity"/>
    <property type="evidence" value="ECO:0007669"/>
    <property type="project" value="UniProtKB-ARBA"/>
</dbReference>
<dbReference type="FunFam" id="3.10.290.10:FF:000003">
    <property type="entry name" value="Pseudouridine synthase"/>
    <property type="match status" value="1"/>
</dbReference>
<dbReference type="PANTHER" id="PTHR47683:SF2">
    <property type="entry name" value="RNA-BINDING S4 DOMAIN-CONTAINING PROTEIN"/>
    <property type="match status" value="1"/>
</dbReference>
<dbReference type="InterPro" id="IPR020094">
    <property type="entry name" value="TruA/RsuA/RluB/E/F_N"/>
</dbReference>
<name>A0A7X0H6F1_9BACT</name>
<evidence type="ECO:0000313" key="7">
    <source>
        <dbReference type="EMBL" id="MBB6428961.1"/>
    </source>
</evidence>
<dbReference type="GO" id="GO:0000455">
    <property type="term" value="P:enzyme-directed rRNA pseudouridine synthesis"/>
    <property type="evidence" value="ECO:0007669"/>
    <property type="project" value="UniProtKB-ARBA"/>
</dbReference>
<dbReference type="PROSITE" id="PS01149">
    <property type="entry name" value="PSI_RSU"/>
    <property type="match status" value="1"/>
</dbReference>
<dbReference type="NCBIfam" id="TIGR00093">
    <property type="entry name" value="pseudouridine synthase"/>
    <property type="match status" value="1"/>
</dbReference>
<dbReference type="EMBL" id="JACHGY010000001">
    <property type="protein sequence ID" value="MBB6428961.1"/>
    <property type="molecule type" value="Genomic_DNA"/>
</dbReference>
<dbReference type="SMART" id="SM00363">
    <property type="entry name" value="S4"/>
    <property type="match status" value="1"/>
</dbReference>
<evidence type="ECO:0000256" key="3">
    <source>
        <dbReference type="PROSITE-ProRule" id="PRU00182"/>
    </source>
</evidence>
<dbReference type="PROSITE" id="PS50889">
    <property type="entry name" value="S4"/>
    <property type="match status" value="1"/>
</dbReference>
<dbReference type="InterPro" id="IPR006145">
    <property type="entry name" value="PsdUridine_synth_RsuA/RluA"/>
</dbReference>
<dbReference type="Gene3D" id="3.30.70.580">
    <property type="entry name" value="Pseudouridine synthase I, catalytic domain, N-terminal subdomain"/>
    <property type="match status" value="1"/>
</dbReference>
<dbReference type="InterPro" id="IPR002942">
    <property type="entry name" value="S4_RNA-bd"/>
</dbReference>
<dbReference type="RefSeq" id="WP_184676554.1">
    <property type="nucleotide sequence ID" value="NZ_JACHGY010000001.1"/>
</dbReference>
<feature type="region of interest" description="Disordered" evidence="5">
    <location>
        <begin position="184"/>
        <end position="220"/>
    </location>
</feature>
<keyword evidence="3" id="KW-0694">RNA-binding</keyword>
<proteinExistence type="inferred from homology"/>
<comment type="similarity">
    <text evidence="1 4">Belongs to the pseudouridine synthase RsuA family.</text>
</comment>
<organism evidence="7 8">
    <name type="scientific">Algisphaera agarilytica</name>
    <dbReference type="NCBI Taxonomy" id="1385975"/>
    <lineage>
        <taxon>Bacteria</taxon>
        <taxon>Pseudomonadati</taxon>
        <taxon>Planctomycetota</taxon>
        <taxon>Phycisphaerae</taxon>
        <taxon>Phycisphaerales</taxon>
        <taxon>Phycisphaeraceae</taxon>
        <taxon>Algisphaera</taxon>
    </lineage>
</organism>
<evidence type="ECO:0000256" key="1">
    <source>
        <dbReference type="ARBA" id="ARBA00008348"/>
    </source>
</evidence>
<accession>A0A7X0H6F1</accession>
<dbReference type="EC" id="5.4.99.-" evidence="4"/>
<dbReference type="CDD" id="cd00165">
    <property type="entry name" value="S4"/>
    <property type="match status" value="1"/>
</dbReference>
<evidence type="ECO:0000259" key="6">
    <source>
        <dbReference type="SMART" id="SM00363"/>
    </source>
</evidence>
<dbReference type="CDD" id="cd02870">
    <property type="entry name" value="PseudoU_synth_RsuA_like"/>
    <property type="match status" value="1"/>
</dbReference>
<keyword evidence="8" id="KW-1185">Reference proteome</keyword>
<dbReference type="GO" id="GO:0003723">
    <property type="term" value="F:RNA binding"/>
    <property type="evidence" value="ECO:0007669"/>
    <property type="project" value="UniProtKB-KW"/>
</dbReference>
<dbReference type="Pfam" id="PF00849">
    <property type="entry name" value="PseudoU_synth_2"/>
    <property type="match status" value="1"/>
</dbReference>
<dbReference type="Pfam" id="PF01479">
    <property type="entry name" value="S4"/>
    <property type="match status" value="1"/>
</dbReference>
<feature type="domain" description="RNA-binding S4" evidence="6">
    <location>
        <begin position="18"/>
        <end position="79"/>
    </location>
</feature>
<keyword evidence="2 4" id="KW-0413">Isomerase</keyword>
<evidence type="ECO:0000313" key="8">
    <source>
        <dbReference type="Proteomes" id="UP000541810"/>
    </source>
</evidence>
<dbReference type="InterPro" id="IPR000748">
    <property type="entry name" value="PsdUridine_synth_RsuA/RluB/E/F"/>
</dbReference>
<dbReference type="PANTHER" id="PTHR47683">
    <property type="entry name" value="PSEUDOURIDINE SYNTHASE FAMILY PROTEIN-RELATED"/>
    <property type="match status" value="1"/>
</dbReference>
<protein>
    <recommendedName>
        <fullName evidence="4">Pseudouridine synthase</fullName>
        <ecNumber evidence="4">5.4.99.-</ecNumber>
    </recommendedName>
</protein>
<evidence type="ECO:0000256" key="5">
    <source>
        <dbReference type="SAM" id="MobiDB-lite"/>
    </source>
</evidence>
<reference evidence="7 8" key="1">
    <citation type="submission" date="2020-08" db="EMBL/GenBank/DDBJ databases">
        <title>Genomic Encyclopedia of Type Strains, Phase IV (KMG-IV): sequencing the most valuable type-strain genomes for metagenomic binning, comparative biology and taxonomic classification.</title>
        <authorList>
            <person name="Goeker M."/>
        </authorList>
    </citation>
    <scope>NUCLEOTIDE SEQUENCE [LARGE SCALE GENOMIC DNA]</scope>
    <source>
        <strain evidence="7 8">DSM 103725</strain>
    </source>
</reference>
<dbReference type="Gene3D" id="3.10.290.10">
    <property type="entry name" value="RNA-binding S4 domain"/>
    <property type="match status" value="1"/>
</dbReference>
<dbReference type="SUPFAM" id="SSF55174">
    <property type="entry name" value="Alpha-L RNA-binding motif"/>
    <property type="match status" value="1"/>
</dbReference>
<gene>
    <name evidence="7" type="ORF">HNQ40_000767</name>
</gene>
<dbReference type="InterPro" id="IPR020103">
    <property type="entry name" value="PsdUridine_synth_cat_dom_sf"/>
</dbReference>
<feature type="region of interest" description="Disordered" evidence="5">
    <location>
        <begin position="285"/>
        <end position="319"/>
    </location>
</feature>
<dbReference type="InterPro" id="IPR036986">
    <property type="entry name" value="S4_RNA-bd_sf"/>
</dbReference>
<evidence type="ECO:0000256" key="4">
    <source>
        <dbReference type="RuleBase" id="RU003887"/>
    </source>
</evidence>
<comment type="caution">
    <text evidence="7">The sequence shown here is derived from an EMBL/GenBank/DDBJ whole genome shotgun (WGS) entry which is preliminary data.</text>
</comment>
<sequence>MARKPKPTHSYTDNTRGIRLQKAMANAGIASRRECETFIENGRVTVNGERVTQLPAWVDPFEDRVEVDGEPLIKPKKASKKFATAGKLYIMVHKPRGVLSTNDDPEGRRRILDLIDPSAVPRGVRLFPVGRLDADSTGLILMTNDGELTHRLTHPSFGVTKRYLVSAKGRLEEDDLRKLRKGLVLSEQRAGKPESQRGGKKASMESVQIVRHETDRTRGDRTTLRITLTEGQNREIRRLLARVGIRVKKLKRTALGPVRLKGLAPGEWRMLSKQEVGALRRAVKLRGNKPAAEKKTGGDAPYVSEKPKASRGWSTASDD</sequence>
<dbReference type="InterPro" id="IPR042092">
    <property type="entry name" value="PsdUridine_s_RsuA/RluB/E/F_cat"/>
</dbReference>
<evidence type="ECO:0000256" key="2">
    <source>
        <dbReference type="ARBA" id="ARBA00023235"/>
    </source>
</evidence>
<dbReference type="InterPro" id="IPR018496">
    <property type="entry name" value="PsdUridine_synth_RsuA/RluB_CS"/>
</dbReference>